<dbReference type="PANTHER" id="PTHR35983">
    <property type="entry name" value="UPF0166 PROTEIN TM_0021"/>
    <property type="match status" value="1"/>
</dbReference>
<dbReference type="InterPro" id="IPR011322">
    <property type="entry name" value="N-reg_PII-like_a/b"/>
</dbReference>
<dbReference type="Gene3D" id="3.30.70.120">
    <property type="match status" value="1"/>
</dbReference>
<dbReference type="SUPFAM" id="SSF54913">
    <property type="entry name" value="GlnB-like"/>
    <property type="match status" value="1"/>
</dbReference>
<gene>
    <name evidence="2" type="ORF">CTZ28_41395</name>
</gene>
<name>A0A3M0HWY7_9ACTN</name>
<protein>
    <submittedName>
        <fullName evidence="2">Uncharacterized protein</fullName>
    </submittedName>
</protein>
<dbReference type="EMBL" id="PENI01000045">
    <property type="protein sequence ID" value="RMB80262.1"/>
    <property type="molecule type" value="Genomic_DNA"/>
</dbReference>
<dbReference type="Pfam" id="PF02641">
    <property type="entry name" value="DUF190"/>
    <property type="match status" value="1"/>
</dbReference>
<dbReference type="InterPro" id="IPR003793">
    <property type="entry name" value="UPF0166"/>
</dbReference>
<comment type="caution">
    <text evidence="2">The sequence shown here is derived from an EMBL/GenBank/DDBJ whole genome shotgun (WGS) entry which is preliminary data.</text>
</comment>
<sequence>MRPIRHALQLTIFIEECDTWHHKPLSAEIVHRAHEAGLAGATVLRGIEGFGASSVIHGFRLLSLKQDVPLAIVIVDEEERVRRFLPTLRDVVGGGLMIVEHVDVMRCPARDPAQAPA</sequence>
<keyword evidence="3" id="KW-1185">Reference proteome</keyword>
<proteinExistence type="inferred from homology"/>
<evidence type="ECO:0000256" key="1">
    <source>
        <dbReference type="ARBA" id="ARBA00010554"/>
    </source>
</evidence>
<evidence type="ECO:0000313" key="2">
    <source>
        <dbReference type="EMBL" id="RMB80262.1"/>
    </source>
</evidence>
<accession>A0A3M0HWY7</accession>
<evidence type="ECO:0000313" key="3">
    <source>
        <dbReference type="Proteomes" id="UP000270471"/>
    </source>
</evidence>
<dbReference type="RefSeq" id="WP_121894964.1">
    <property type="nucleotide sequence ID" value="NZ_PENI01000045.1"/>
</dbReference>
<dbReference type="Proteomes" id="UP000270471">
    <property type="component" value="Unassembled WGS sequence"/>
</dbReference>
<dbReference type="OrthoDB" id="9795599at2"/>
<organism evidence="2 3">
    <name type="scientific">Streptomyces shenzhenensis</name>
    <dbReference type="NCBI Taxonomy" id="943815"/>
    <lineage>
        <taxon>Bacteria</taxon>
        <taxon>Bacillati</taxon>
        <taxon>Actinomycetota</taxon>
        <taxon>Actinomycetes</taxon>
        <taxon>Kitasatosporales</taxon>
        <taxon>Streptomycetaceae</taxon>
        <taxon>Streptomyces</taxon>
    </lineage>
</organism>
<dbReference type="PANTHER" id="PTHR35983:SF1">
    <property type="entry name" value="UPF0166 PROTEIN TM_0021"/>
    <property type="match status" value="1"/>
</dbReference>
<dbReference type="AlphaFoldDB" id="A0A3M0HWY7"/>
<reference evidence="2 3" key="1">
    <citation type="submission" date="2017-11" db="EMBL/GenBank/DDBJ databases">
        <title>Draft genome of actinobacteria isolated from guarana (Paullinia cupana (Mart.) Ducke.</title>
        <authorList>
            <person name="Siqueira K.A."/>
            <person name="Liotti R.G."/>
            <person name="Mendes T.A.O."/>
            <person name="Soares M.A."/>
        </authorList>
    </citation>
    <scope>NUCLEOTIDE SEQUENCE [LARGE SCALE GENOMIC DNA]</scope>
    <source>
        <strain evidence="2 3">193</strain>
    </source>
</reference>
<dbReference type="InterPro" id="IPR015867">
    <property type="entry name" value="N-reg_PII/ATP_PRibTrfase_C"/>
</dbReference>
<comment type="similarity">
    <text evidence="1">Belongs to the UPF0166 family.</text>
</comment>